<evidence type="ECO:0000313" key="9">
    <source>
        <dbReference type="EMBL" id="SDF68330.1"/>
    </source>
</evidence>
<dbReference type="PROSITE" id="PS51462">
    <property type="entry name" value="NUDIX"/>
    <property type="match status" value="1"/>
</dbReference>
<comment type="catalytic activity">
    <reaction evidence="1">
        <text>GDP-alpha-D-mannose + H2O = alpha-D-mannose 1-phosphate + GMP + 2 H(+)</text>
        <dbReference type="Rhea" id="RHEA:27978"/>
        <dbReference type="ChEBI" id="CHEBI:15377"/>
        <dbReference type="ChEBI" id="CHEBI:15378"/>
        <dbReference type="ChEBI" id="CHEBI:57527"/>
        <dbReference type="ChEBI" id="CHEBI:58115"/>
        <dbReference type="ChEBI" id="CHEBI:58409"/>
    </reaction>
</comment>
<comment type="cofactor">
    <cofactor evidence="2">
        <name>Mg(2+)</name>
        <dbReference type="ChEBI" id="CHEBI:18420"/>
    </cofactor>
</comment>
<dbReference type="GO" id="GO:0005829">
    <property type="term" value="C:cytosol"/>
    <property type="evidence" value="ECO:0007669"/>
    <property type="project" value="TreeGrafter"/>
</dbReference>
<evidence type="ECO:0000313" key="10">
    <source>
        <dbReference type="Proteomes" id="UP000199072"/>
    </source>
</evidence>
<dbReference type="EMBL" id="FNAI01000024">
    <property type="protein sequence ID" value="SDF68330.1"/>
    <property type="molecule type" value="Genomic_DNA"/>
</dbReference>
<dbReference type="CDD" id="cd03424">
    <property type="entry name" value="NUDIX_ADPRase_Nudt5_UGPPase_Nudt14"/>
    <property type="match status" value="1"/>
</dbReference>
<dbReference type="STRING" id="1391627.SAMN05216464_12438"/>
<accession>A0A1G7N4S4</accession>
<dbReference type="SUPFAM" id="SSF55811">
    <property type="entry name" value="Nudix"/>
    <property type="match status" value="1"/>
</dbReference>
<dbReference type="GO" id="GO:0019693">
    <property type="term" value="P:ribose phosphate metabolic process"/>
    <property type="evidence" value="ECO:0007669"/>
    <property type="project" value="TreeGrafter"/>
</dbReference>
<reference evidence="9 10" key="1">
    <citation type="submission" date="2016-10" db="EMBL/GenBank/DDBJ databases">
        <authorList>
            <person name="de Groot N.N."/>
        </authorList>
    </citation>
    <scope>NUCLEOTIDE SEQUENCE [LARGE SCALE GENOMIC DNA]</scope>
    <source>
        <strain evidence="9 10">47C3B</strain>
    </source>
</reference>
<dbReference type="AlphaFoldDB" id="A0A1G7N4S4"/>
<dbReference type="Proteomes" id="UP000199072">
    <property type="component" value="Unassembled WGS sequence"/>
</dbReference>
<organism evidence="9 10">
    <name type="scientific">Mucilaginibacter pineti</name>
    <dbReference type="NCBI Taxonomy" id="1391627"/>
    <lineage>
        <taxon>Bacteria</taxon>
        <taxon>Pseudomonadati</taxon>
        <taxon>Bacteroidota</taxon>
        <taxon>Sphingobacteriia</taxon>
        <taxon>Sphingobacteriales</taxon>
        <taxon>Sphingobacteriaceae</taxon>
        <taxon>Mucilaginibacter</taxon>
    </lineage>
</organism>
<dbReference type="PANTHER" id="PTHR11839:SF18">
    <property type="entry name" value="NUDIX HYDROLASE DOMAIN-CONTAINING PROTEIN"/>
    <property type="match status" value="1"/>
</dbReference>
<keyword evidence="10" id="KW-1185">Reference proteome</keyword>
<dbReference type="GO" id="GO:0006753">
    <property type="term" value="P:nucleoside phosphate metabolic process"/>
    <property type="evidence" value="ECO:0007669"/>
    <property type="project" value="TreeGrafter"/>
</dbReference>
<evidence type="ECO:0000256" key="4">
    <source>
        <dbReference type="ARBA" id="ARBA00016377"/>
    </source>
</evidence>
<dbReference type="Pfam" id="PF00293">
    <property type="entry name" value="NUDIX"/>
    <property type="match status" value="1"/>
</dbReference>
<dbReference type="GO" id="GO:0016787">
    <property type="term" value="F:hydrolase activity"/>
    <property type="evidence" value="ECO:0007669"/>
    <property type="project" value="UniProtKB-KW"/>
</dbReference>
<dbReference type="Gene3D" id="3.90.79.10">
    <property type="entry name" value="Nucleoside Triphosphate Pyrophosphohydrolase"/>
    <property type="match status" value="1"/>
</dbReference>
<evidence type="ECO:0000259" key="8">
    <source>
        <dbReference type="PROSITE" id="PS51462"/>
    </source>
</evidence>
<evidence type="ECO:0000256" key="1">
    <source>
        <dbReference type="ARBA" id="ARBA00000847"/>
    </source>
</evidence>
<dbReference type="PROSITE" id="PS00893">
    <property type="entry name" value="NUDIX_BOX"/>
    <property type="match status" value="1"/>
</dbReference>
<gene>
    <name evidence="9" type="ORF">SAMN05216464_12438</name>
</gene>
<dbReference type="InterPro" id="IPR015797">
    <property type="entry name" value="NUDIX_hydrolase-like_dom_sf"/>
</dbReference>
<evidence type="ECO:0000256" key="3">
    <source>
        <dbReference type="ARBA" id="ARBA00007275"/>
    </source>
</evidence>
<keyword evidence="5" id="KW-0378">Hydrolase</keyword>
<sequence>MAEKEHHSSSFENIRKQNTIYQFYKTTMSKDLTWKLLSSHYIHKGPWATLRIDKCEMPDGRIVDDYYVLEYSNWVNAVAVTEDNKILMVKQYRHAAGIISLEIPGGVVDPGEEPIHAIRRELLEETGYQFDEFELICTVYGNPSTANNQTFTYLTKGGKKVQGQELDDHEELIVEEYTFEETKQLLLDNKIVQAMHCSGLFYGMLKLGAL</sequence>
<evidence type="ECO:0000256" key="7">
    <source>
        <dbReference type="ARBA" id="ARBA00032272"/>
    </source>
</evidence>
<dbReference type="PANTHER" id="PTHR11839">
    <property type="entry name" value="UDP/ADP-SUGAR PYROPHOSPHATASE"/>
    <property type="match status" value="1"/>
</dbReference>
<protein>
    <recommendedName>
        <fullName evidence="4">GDP-mannose pyrophosphatase</fullName>
    </recommendedName>
    <alternativeName>
        <fullName evidence="6">GDP-mannose hydrolase</fullName>
    </alternativeName>
    <alternativeName>
        <fullName evidence="7">GDPMK</fullName>
    </alternativeName>
</protein>
<dbReference type="InterPro" id="IPR000086">
    <property type="entry name" value="NUDIX_hydrolase_dom"/>
</dbReference>
<proteinExistence type="inferred from homology"/>
<feature type="domain" description="Nudix hydrolase" evidence="8">
    <location>
        <begin position="70"/>
        <end position="199"/>
    </location>
</feature>
<dbReference type="InterPro" id="IPR020084">
    <property type="entry name" value="NUDIX_hydrolase_CS"/>
</dbReference>
<name>A0A1G7N4S4_9SPHI</name>
<evidence type="ECO:0000256" key="5">
    <source>
        <dbReference type="ARBA" id="ARBA00022801"/>
    </source>
</evidence>
<evidence type="ECO:0000256" key="6">
    <source>
        <dbReference type="ARBA" id="ARBA00032162"/>
    </source>
</evidence>
<comment type="similarity">
    <text evidence="3">Belongs to the Nudix hydrolase family. NudK subfamily.</text>
</comment>
<evidence type="ECO:0000256" key="2">
    <source>
        <dbReference type="ARBA" id="ARBA00001946"/>
    </source>
</evidence>